<dbReference type="AlphaFoldDB" id="A0A3S5GXZ4"/>
<evidence type="ECO:0000256" key="1">
    <source>
        <dbReference type="SAM" id="MobiDB-lite"/>
    </source>
</evidence>
<sequence length="284" mass="28590">MARLTRSPLLSSPGGSSTSRTRTGAVTGAGLPRRRWARLALLAKVALALGCAGPPVAAPIQGEPVCPDFASGAARTRMQGSLRFPVQMRILDGKTVVMKTVLIGKRLPEDSPSHTFVVDDNAEYTVEWAQCPNERATLPADQAHNKPRAPRLQQDEAAGAYECGEAVVYKTDKLVTKKGDPASHTVTFVAPPKPECWVSDAPLPAAAAADAGAPDAAVPDAGTEASSAMPDAGDAGADASTASTDGGAPADGGARSADAGAPDAAAPDAAAPDAAAPKSGKGAP</sequence>
<organism evidence="2">
    <name type="scientific">Byssovorax cruenta</name>
    <dbReference type="NCBI Taxonomy" id="293647"/>
    <lineage>
        <taxon>Bacteria</taxon>
        <taxon>Pseudomonadati</taxon>
        <taxon>Myxococcota</taxon>
        <taxon>Polyangia</taxon>
        <taxon>Polyangiales</taxon>
        <taxon>Polyangiaceae</taxon>
        <taxon>Byssovorax</taxon>
    </lineage>
</organism>
<name>A0A3S5GXZ4_9BACT</name>
<reference evidence="2" key="1">
    <citation type="journal article" date="2018" name="J. Ind. Microbiol. Biotechnol.">
        <title>Genome mining reveals uncommon alkylpyrones as type III PKS products from myxobacteria.</title>
        <authorList>
            <person name="Hug J.J."/>
            <person name="Panter F."/>
            <person name="Krug D."/>
            <person name="Muller R."/>
        </authorList>
    </citation>
    <scope>NUCLEOTIDE SEQUENCE</scope>
    <source>
        <strain evidence="2">MSr4204</strain>
    </source>
</reference>
<feature type="region of interest" description="Disordered" evidence="1">
    <location>
        <begin position="210"/>
        <end position="284"/>
    </location>
</feature>
<accession>A0A3S5GXZ4</accession>
<feature type="region of interest" description="Disordered" evidence="1">
    <location>
        <begin position="1"/>
        <end position="28"/>
    </location>
</feature>
<protein>
    <submittedName>
        <fullName evidence="2">Uncharacterized protein</fullName>
    </submittedName>
</protein>
<evidence type="ECO:0000313" key="2">
    <source>
        <dbReference type="EMBL" id="AYM54088.1"/>
    </source>
</evidence>
<dbReference type="EMBL" id="MH908916">
    <property type="protein sequence ID" value="AYM54088.1"/>
    <property type="molecule type" value="Genomic_DNA"/>
</dbReference>
<proteinExistence type="predicted"/>